<reference evidence="6" key="1">
    <citation type="submission" date="2022-03" db="EMBL/GenBank/DDBJ databases">
        <authorList>
            <person name="Legras J.-L."/>
            <person name="Devillers H."/>
            <person name="Grondin C."/>
        </authorList>
    </citation>
    <scope>NUCLEOTIDE SEQUENCE</scope>
    <source>
        <strain evidence="6">CLIB 1423</strain>
    </source>
</reference>
<comment type="subcellular location">
    <subcellularLocation>
        <location evidence="1">Nucleus envelope</location>
    </subcellularLocation>
    <subcellularLocation>
        <location evidence="4">Nucleus</location>
        <location evidence="4">Nuclear pore complex</location>
    </subcellularLocation>
</comment>
<keyword evidence="4" id="KW-0811">Translocation</keyword>
<keyword evidence="7" id="KW-1185">Reference proteome</keyword>
<keyword evidence="4" id="KW-0509">mRNA transport</keyword>
<comment type="caution">
    <text evidence="6">The sequence shown here is derived from an EMBL/GenBank/DDBJ whole genome shotgun (WGS) entry which is preliminary data.</text>
</comment>
<keyword evidence="4" id="KW-0653">Protein transport</keyword>
<dbReference type="EMBL" id="CAKXYY010000014">
    <property type="protein sequence ID" value="CAH2354041.1"/>
    <property type="molecule type" value="Genomic_DNA"/>
</dbReference>
<dbReference type="GO" id="GO:0016973">
    <property type="term" value="P:poly(A)+ mRNA export from nucleus"/>
    <property type="evidence" value="ECO:0007669"/>
    <property type="project" value="TreeGrafter"/>
</dbReference>
<dbReference type="Proteomes" id="UP000837801">
    <property type="component" value="Unassembled WGS sequence"/>
</dbReference>
<organism evidence="6 7">
    <name type="scientific">[Candida] railenensis</name>
    <dbReference type="NCBI Taxonomy" id="45579"/>
    <lineage>
        <taxon>Eukaryota</taxon>
        <taxon>Fungi</taxon>
        <taxon>Dikarya</taxon>
        <taxon>Ascomycota</taxon>
        <taxon>Saccharomycotina</taxon>
        <taxon>Pichiomycetes</taxon>
        <taxon>Debaryomycetaceae</taxon>
        <taxon>Kurtzmaniella</taxon>
    </lineage>
</organism>
<dbReference type="GO" id="GO:0005643">
    <property type="term" value="C:nuclear pore"/>
    <property type="evidence" value="ECO:0007669"/>
    <property type="project" value="UniProtKB-SubCell"/>
</dbReference>
<feature type="region of interest" description="Disordered" evidence="5">
    <location>
        <begin position="1"/>
        <end position="23"/>
    </location>
</feature>
<evidence type="ECO:0000256" key="4">
    <source>
        <dbReference type="RuleBase" id="RU364035"/>
    </source>
</evidence>
<keyword evidence="3 4" id="KW-0539">Nucleus</keyword>
<comment type="similarity">
    <text evidence="2 4">Belongs to the nucleoporin interacting component (NIC) family.</text>
</comment>
<keyword evidence="4" id="KW-0906">Nuclear pore complex</keyword>
<dbReference type="AlphaFoldDB" id="A0A9P0VZK6"/>
<name>A0A9P0VZK6_9ASCO</name>
<proteinExistence type="inferred from homology"/>
<dbReference type="PANTHER" id="PTHR11225">
    <property type="entry name" value="NUCLEAR PORE COMPLEX PROTEIN NUP93 NUCLEOPORIN NUP93 DEAD EYE PROTEIN"/>
    <property type="match status" value="1"/>
</dbReference>
<keyword evidence="4" id="KW-0813">Transport</keyword>
<dbReference type="InterPro" id="IPR007231">
    <property type="entry name" value="Nucleoporin_int_Nup93/Nic96"/>
</dbReference>
<gene>
    <name evidence="6" type="ORF">CLIB1423_14S00694</name>
</gene>
<dbReference type="GO" id="GO:0017056">
    <property type="term" value="F:structural constituent of nuclear pore"/>
    <property type="evidence" value="ECO:0007669"/>
    <property type="project" value="InterPro"/>
</dbReference>
<protein>
    <recommendedName>
        <fullName evidence="4">Nuclear pore protein</fullName>
    </recommendedName>
</protein>
<dbReference type="Pfam" id="PF04097">
    <property type="entry name" value="Nic96"/>
    <property type="match status" value="1"/>
</dbReference>
<evidence type="ECO:0000256" key="1">
    <source>
        <dbReference type="ARBA" id="ARBA00004259"/>
    </source>
</evidence>
<evidence type="ECO:0000256" key="3">
    <source>
        <dbReference type="ARBA" id="ARBA00023242"/>
    </source>
</evidence>
<dbReference type="PANTHER" id="PTHR11225:SF4">
    <property type="entry name" value="NUCLEAR PORE COMPLEX PROTEIN NUP93"/>
    <property type="match status" value="1"/>
</dbReference>
<keyword evidence="4" id="KW-0472">Membrane</keyword>
<dbReference type="OrthoDB" id="1918363at2759"/>
<evidence type="ECO:0000313" key="7">
    <source>
        <dbReference type="Proteomes" id="UP000837801"/>
    </source>
</evidence>
<evidence type="ECO:0000256" key="2">
    <source>
        <dbReference type="ARBA" id="ARBA00010186"/>
    </source>
</evidence>
<accession>A0A9P0VZK6</accession>
<sequence>MSLFSNTNSGSNQSTGFSSVNSNVGGNNSVGTSNASSTLPTSSKKIGTGSLLRDLLESASNFPKSDGISDLGSIQLTIPELQKKTNQLRHHTSKSPSSFTRAHYLLASSGISADDIETELNSLGTQEIQNQFYGGGFGGGFGGGYHGPKGGFGGGFGGGFDWDDNRGDVHGQQQSGEFHRASDGNLDNYLDSKKDENILAAIESSLTSASKDFDSFVARNISIDWKVRKDELRKTFGIVTSASSRGLSSASNLSDDTFKKSSKGSFSWNQPDSYNYHLLSALTSKPSSTSYSSKQLTRDKFESHGQIVYQLNEARISEQFFPLAMSFEEVSKSNSDLKSRQVGDSWKILVNLTDEKTSKLNQEKKFSDVPYKNSVIRTSRSYLENQFYDYIDHFYNKDEDKNKLPPSNVNKVIHFINKVTKFEGKENSNTLLINGVPIWALIFYLLRSGLYYELNDIVAKNQSSFDKFDKNFPIYLKKYLHEGKNTLPVDLGERLQSEFNQQFQFINEDLVDTYDTYKFSVYKIIGKCDLIKKSLPRSINLSIEDWLWFHLSLINETEGESGNAPSTSSSTLIFETYTLDDLQKKVVSLGSKKFNASSNNPLYLKSLILTGLYELAVQYTYEYIDECDAVHLAIGLAYYGLLKTTTNIRGAKQDNLMIVNSEGEFEINFSRLLGSYTRTFKISDPKVACQYAILIAMEGGNNVEISHEAIRELILISREFSMLLGSINSLNGERSAGILENQRSLIGLQDLETFYQVIIEKSANRCEEEGRIFDSILLYQLAQEYNTVIVLLSKLLGEILSTTPLDQALLVEGVDTADNNVILLAKHILTTFKKNTHILDSISPTKKDSCDLLISIVEVRSSFLNKDWSMTLQKILNLEIIPIHAKSDLITIRKNAELVSNSLDESVIKVIPSLLIMIMTSISQLHYSILTQRYNTSGNQKEELERLHKMAKNCMVYAGMVQYKMPRETYSLLVNLEALL</sequence>
<evidence type="ECO:0000313" key="6">
    <source>
        <dbReference type="EMBL" id="CAH2354041.1"/>
    </source>
</evidence>
<evidence type="ECO:0000256" key="5">
    <source>
        <dbReference type="SAM" id="MobiDB-lite"/>
    </source>
</evidence>
<dbReference type="GO" id="GO:0006606">
    <property type="term" value="P:protein import into nucleus"/>
    <property type="evidence" value="ECO:0007669"/>
    <property type="project" value="TreeGrafter"/>
</dbReference>